<evidence type="ECO:0000313" key="1">
    <source>
        <dbReference type="EMBL" id="UWP86270.1"/>
    </source>
</evidence>
<dbReference type="RefSeq" id="WP_259865394.1">
    <property type="nucleotide sequence ID" value="NZ_BAAAST010000018.1"/>
</dbReference>
<dbReference type="Proteomes" id="UP001059617">
    <property type="component" value="Chromosome"/>
</dbReference>
<dbReference type="InterPro" id="IPR046267">
    <property type="entry name" value="DUF6300"/>
</dbReference>
<dbReference type="Pfam" id="PF19817">
    <property type="entry name" value="DUF6300"/>
    <property type="match status" value="1"/>
</dbReference>
<organism evidence="1 2">
    <name type="scientific">Dactylosporangium fulvum</name>
    <dbReference type="NCBI Taxonomy" id="53359"/>
    <lineage>
        <taxon>Bacteria</taxon>
        <taxon>Bacillati</taxon>
        <taxon>Actinomycetota</taxon>
        <taxon>Actinomycetes</taxon>
        <taxon>Micromonosporales</taxon>
        <taxon>Micromonosporaceae</taxon>
        <taxon>Dactylosporangium</taxon>
    </lineage>
</organism>
<proteinExistence type="predicted"/>
<name>A0ABY5WA57_9ACTN</name>
<reference evidence="1" key="1">
    <citation type="submission" date="2021-04" db="EMBL/GenBank/DDBJ databases">
        <authorList>
            <person name="Hartkoorn R.C."/>
            <person name="Beaudoing E."/>
            <person name="Hot D."/>
        </authorList>
    </citation>
    <scope>NUCLEOTIDE SEQUENCE</scope>
    <source>
        <strain evidence="1">NRRL B-16292</strain>
    </source>
</reference>
<protein>
    <submittedName>
        <fullName evidence="1">DUF6300 family protein</fullName>
    </submittedName>
</protein>
<dbReference type="EMBL" id="CP073720">
    <property type="protein sequence ID" value="UWP86270.1"/>
    <property type="molecule type" value="Genomic_DNA"/>
</dbReference>
<evidence type="ECO:0000313" key="2">
    <source>
        <dbReference type="Proteomes" id="UP001059617"/>
    </source>
</evidence>
<accession>A0ABY5WA57</accession>
<sequence length="86" mass="9597">MTGDRPCHRCGTDSVVAVLRLPHTWTNAAGDPVPVIREVHLCAHCDAGDIARLTRALLPWLDRARPPEPDERAWQADVDAWHRGDL</sequence>
<gene>
    <name evidence="1" type="ORF">Dfulv_19310</name>
</gene>
<reference evidence="1" key="2">
    <citation type="submission" date="2022-09" db="EMBL/GenBank/DDBJ databases">
        <title>Biosynthetic gene clusters of Dactylosporangioum fulvum.</title>
        <authorList>
            <person name="Caradec T."/>
        </authorList>
    </citation>
    <scope>NUCLEOTIDE SEQUENCE</scope>
    <source>
        <strain evidence="1">NRRL B-16292</strain>
    </source>
</reference>
<keyword evidence="2" id="KW-1185">Reference proteome</keyword>